<name>A0A831A1C3_ERWAM</name>
<evidence type="ECO:0000313" key="2">
    <source>
        <dbReference type="Proteomes" id="UP000013111"/>
    </source>
</evidence>
<sequence length="89" mass="9326">MLMIIRKGNTTTHGGSVITASDTMKFGGISIARKGDEVSCLLEGHGPTTIIEGNRNPDYHDCVIPVAFHGHQCGGGCTWVSSTVAVRVG</sequence>
<evidence type="ECO:0000313" key="1">
    <source>
        <dbReference type="EMBL" id="CCO95243.1"/>
    </source>
</evidence>
<gene>
    <name evidence="1" type="ORF">BN437_3342</name>
</gene>
<dbReference type="EMBL" id="CAPB01000039">
    <property type="protein sequence ID" value="CCO95243.1"/>
    <property type="molecule type" value="Genomic_DNA"/>
</dbReference>
<dbReference type="InterPro" id="IPR008727">
    <property type="entry name" value="PAAR_motif"/>
</dbReference>
<evidence type="ECO:0008006" key="3">
    <source>
        <dbReference type="Google" id="ProtNLM"/>
    </source>
</evidence>
<proteinExistence type="predicted"/>
<dbReference type="AlphaFoldDB" id="A0A831A1C3"/>
<reference evidence="1 2" key="1">
    <citation type="submission" date="2012-11" db="EMBL/GenBank/DDBJ databases">
        <authorList>
            <person name="Linke B."/>
        </authorList>
    </citation>
    <scope>NUCLEOTIDE SEQUENCE [LARGE SCALE GENOMIC DNA]</scope>
    <source>
        <strain evidence="2">CFBP 1232</strain>
    </source>
</reference>
<dbReference type="GeneID" id="97607361"/>
<dbReference type="RefSeq" id="WP_004160268.1">
    <property type="nucleotide sequence ID" value="NZ_BAYW01000018.1"/>
</dbReference>
<dbReference type="Gene3D" id="2.60.200.60">
    <property type="match status" value="1"/>
</dbReference>
<organism evidence="1 2">
    <name type="scientific">Erwinia amylovora NBRC 12687 = CFBP 1232</name>
    <dbReference type="NCBI Taxonomy" id="1219359"/>
    <lineage>
        <taxon>Bacteria</taxon>
        <taxon>Pseudomonadati</taxon>
        <taxon>Pseudomonadota</taxon>
        <taxon>Gammaproteobacteria</taxon>
        <taxon>Enterobacterales</taxon>
        <taxon>Erwiniaceae</taxon>
        <taxon>Erwinia</taxon>
    </lineage>
</organism>
<dbReference type="CDD" id="cd14744">
    <property type="entry name" value="PAAR_CT_2"/>
    <property type="match status" value="1"/>
</dbReference>
<dbReference type="Pfam" id="PF05488">
    <property type="entry name" value="PAAR_motif"/>
    <property type="match status" value="1"/>
</dbReference>
<dbReference type="Proteomes" id="UP000013111">
    <property type="component" value="Unassembled WGS sequence"/>
</dbReference>
<protein>
    <recommendedName>
        <fullName evidence="3">PAAR domain-containing protein</fullName>
    </recommendedName>
</protein>
<comment type="caution">
    <text evidence="1">The sequence shown here is derived from an EMBL/GenBank/DDBJ whole genome shotgun (WGS) entry which is preliminary data.</text>
</comment>
<accession>A0A831A1C3</accession>
<reference evidence="1 2" key="2">
    <citation type="submission" date="2013-04" db="EMBL/GenBank/DDBJ databases">
        <title>Comparative genomics of 12 strains of Erwinia amylovora identifies a pan-genome with a large conserved core and provides insights into host specificity.</title>
        <authorList>
            <person name="Mann R.A."/>
            <person name="Smits T.H.M."/>
            <person name="Buehlmann A."/>
            <person name="Blom J."/>
            <person name="Goesmann A."/>
            <person name="Frey J.E."/>
            <person name="Plummer K.M."/>
            <person name="Beer S.V."/>
            <person name="Luck J."/>
            <person name="Duffy B."/>
            <person name="Rodoni B."/>
        </authorList>
    </citation>
    <scope>NUCLEOTIDE SEQUENCE [LARGE SCALE GENOMIC DNA]</scope>
    <source>
        <strain evidence="2">CFBP 1232</strain>
    </source>
</reference>